<dbReference type="AlphaFoldDB" id="A0A085LSV7"/>
<dbReference type="Proteomes" id="UP000030764">
    <property type="component" value="Unassembled WGS sequence"/>
</dbReference>
<reference evidence="1 2" key="1">
    <citation type="journal article" date="2014" name="Nat. Genet.">
        <title>Genome and transcriptome of the porcine whipworm Trichuris suis.</title>
        <authorList>
            <person name="Jex A.R."/>
            <person name="Nejsum P."/>
            <person name="Schwarz E.M."/>
            <person name="Hu L."/>
            <person name="Young N.D."/>
            <person name="Hall R.S."/>
            <person name="Korhonen P.K."/>
            <person name="Liao S."/>
            <person name="Thamsborg S."/>
            <person name="Xia J."/>
            <person name="Xu P."/>
            <person name="Wang S."/>
            <person name="Scheerlinck J.P."/>
            <person name="Hofmann A."/>
            <person name="Sternberg P.W."/>
            <person name="Wang J."/>
            <person name="Gasser R.B."/>
        </authorList>
    </citation>
    <scope>NUCLEOTIDE SEQUENCE [LARGE SCALE GENOMIC DNA]</scope>
    <source>
        <strain evidence="1">DCEP-RM93M</strain>
    </source>
</reference>
<sequence length="148" mass="16225">MYVRSTVEPLVKVSVSVKKNPWTDRSILIVNIAILTGLVSTGKMAERSKALRSGRSPLLWAWRKIASTTTAHNHAYIVTGVGFGPTPTEVDCGLNAAPWTARPSTMEWSPCEVSSSFEFRQAKAATMEWSPCEVSSSFEFRQAKAANC</sequence>
<proteinExistence type="predicted"/>
<accession>A0A085LSV7</accession>
<evidence type="ECO:0000313" key="1">
    <source>
        <dbReference type="EMBL" id="KFD48053.1"/>
    </source>
</evidence>
<name>A0A085LSV7_9BILA</name>
<dbReference type="EMBL" id="KL363305">
    <property type="protein sequence ID" value="KFD48053.1"/>
    <property type="molecule type" value="Genomic_DNA"/>
</dbReference>
<keyword evidence="2" id="KW-1185">Reference proteome</keyword>
<gene>
    <name evidence="1" type="ORF">M513_11073</name>
</gene>
<evidence type="ECO:0000313" key="2">
    <source>
        <dbReference type="Proteomes" id="UP000030764"/>
    </source>
</evidence>
<protein>
    <submittedName>
        <fullName evidence="1">Uncharacterized protein</fullName>
    </submittedName>
</protein>
<organism evidence="1 2">
    <name type="scientific">Trichuris suis</name>
    <name type="common">pig whipworm</name>
    <dbReference type="NCBI Taxonomy" id="68888"/>
    <lineage>
        <taxon>Eukaryota</taxon>
        <taxon>Metazoa</taxon>
        <taxon>Ecdysozoa</taxon>
        <taxon>Nematoda</taxon>
        <taxon>Enoplea</taxon>
        <taxon>Dorylaimia</taxon>
        <taxon>Trichinellida</taxon>
        <taxon>Trichuridae</taxon>
        <taxon>Trichuris</taxon>
    </lineage>
</organism>